<dbReference type="EMBL" id="CP111021">
    <property type="protein sequence ID" value="WAR16137.1"/>
    <property type="molecule type" value="Genomic_DNA"/>
</dbReference>
<gene>
    <name evidence="1" type="ORF">MAR_030731</name>
    <name evidence="2" type="ORF">MAR_030792</name>
</gene>
<protein>
    <submittedName>
        <fullName evidence="2">Uncharacterized protein</fullName>
    </submittedName>
</protein>
<organism evidence="2 3">
    <name type="scientific">Mya arenaria</name>
    <name type="common">Soft-shell clam</name>
    <dbReference type="NCBI Taxonomy" id="6604"/>
    <lineage>
        <taxon>Eukaryota</taxon>
        <taxon>Metazoa</taxon>
        <taxon>Spiralia</taxon>
        <taxon>Lophotrochozoa</taxon>
        <taxon>Mollusca</taxon>
        <taxon>Bivalvia</taxon>
        <taxon>Autobranchia</taxon>
        <taxon>Heteroconchia</taxon>
        <taxon>Euheterodonta</taxon>
        <taxon>Imparidentia</taxon>
        <taxon>Neoheterodontei</taxon>
        <taxon>Myida</taxon>
        <taxon>Myoidea</taxon>
        <taxon>Myidae</taxon>
        <taxon>Mya</taxon>
    </lineage>
</organism>
<proteinExistence type="predicted"/>
<sequence>MLVPGRETKMFAILLHHGRVQNGNQRPIYQDVPSSPDCDKPRDFREGDVVLVLETIWANIFLEEGGAEDDSGRV</sequence>
<reference evidence="2" key="1">
    <citation type="submission" date="2022-11" db="EMBL/GenBank/DDBJ databases">
        <title>Centuries of genome instability and evolution in soft-shell clam transmissible cancer (bioRxiv).</title>
        <authorList>
            <person name="Hart S.F.M."/>
            <person name="Yonemitsu M.A."/>
            <person name="Giersch R.M."/>
            <person name="Beal B.F."/>
            <person name="Arriagada G."/>
            <person name="Davis B.W."/>
            <person name="Ostrander E.A."/>
            <person name="Goff S.P."/>
            <person name="Metzger M.J."/>
        </authorList>
    </citation>
    <scope>NUCLEOTIDE SEQUENCE</scope>
    <source>
        <strain evidence="2">MELC-2E11</strain>
        <tissue evidence="2">Siphon/mantle</tissue>
    </source>
</reference>
<dbReference type="Proteomes" id="UP001164746">
    <property type="component" value="Chromosome 10"/>
</dbReference>
<accession>A0ABY7F1Y4</accession>
<keyword evidence="3" id="KW-1185">Reference proteome</keyword>
<dbReference type="EMBL" id="CP111021">
    <property type="protein sequence ID" value="WAR16198.1"/>
    <property type="molecule type" value="Genomic_DNA"/>
</dbReference>
<evidence type="ECO:0000313" key="1">
    <source>
        <dbReference type="EMBL" id="WAR16137.1"/>
    </source>
</evidence>
<evidence type="ECO:0000313" key="2">
    <source>
        <dbReference type="EMBL" id="WAR16198.1"/>
    </source>
</evidence>
<evidence type="ECO:0000313" key="3">
    <source>
        <dbReference type="Proteomes" id="UP001164746"/>
    </source>
</evidence>
<name>A0ABY7F1Y4_MYAAR</name>